<dbReference type="EMBL" id="SSXH01000070">
    <property type="protein sequence ID" value="THJ75517.1"/>
    <property type="molecule type" value="Genomic_DNA"/>
</dbReference>
<evidence type="ECO:0000256" key="1">
    <source>
        <dbReference type="SAM" id="Phobius"/>
    </source>
</evidence>
<keyword evidence="1" id="KW-0472">Membrane</keyword>
<accession>A0A4S5ESU4</accession>
<evidence type="ECO:0000313" key="2">
    <source>
        <dbReference type="EMBL" id="THJ75517.1"/>
    </source>
</evidence>
<proteinExistence type="predicted"/>
<keyword evidence="1" id="KW-0812">Transmembrane</keyword>
<protein>
    <submittedName>
        <fullName evidence="2">DUF4245 domain-containing protein</fullName>
    </submittedName>
</protein>
<sequence length="196" mass="20694">MAQRQRRGQETIRDMILSLAAVMAGVLVFVIFVMPRGGDETAVKVVTTAEPMAAFARQTSYTPLIPAGLPGYWKPTSLRLTGPTGSSDGGNIAEATIGYVIDRSGHRTYARLRESNAPKAVQKLLGNRPPHGTVDVDGAPWEQRPDADGHLAISRTDQDLTIIIDDGGGKGGATQADLVALAESLQPVQPVQPSGA</sequence>
<gene>
    <name evidence="2" type="ORF">E7Y31_04975</name>
</gene>
<comment type="caution">
    <text evidence="2">The sequence shown here is derived from an EMBL/GenBank/DDBJ whole genome shotgun (WGS) entry which is preliminary data.</text>
</comment>
<dbReference type="AlphaFoldDB" id="A0A4S5ESU4"/>
<dbReference type="OrthoDB" id="5146801at2"/>
<dbReference type="InterPro" id="IPR025339">
    <property type="entry name" value="DUF4245"/>
</dbReference>
<keyword evidence="1" id="KW-1133">Transmembrane helix</keyword>
<feature type="transmembrane region" description="Helical" evidence="1">
    <location>
        <begin position="12"/>
        <end position="34"/>
    </location>
</feature>
<dbReference type="RefSeq" id="WP_136447138.1">
    <property type="nucleotide sequence ID" value="NZ_SSXH01000070.1"/>
</dbReference>
<organism evidence="2 3">
    <name type="scientific">Candidatus Frankia alpina</name>
    <dbReference type="NCBI Taxonomy" id="2699483"/>
    <lineage>
        <taxon>Bacteria</taxon>
        <taxon>Bacillati</taxon>
        <taxon>Actinomycetota</taxon>
        <taxon>Actinomycetes</taxon>
        <taxon>Frankiales</taxon>
        <taxon>Frankiaceae</taxon>
        <taxon>Frankia</taxon>
    </lineage>
</organism>
<dbReference type="Proteomes" id="UP000305282">
    <property type="component" value="Unassembled WGS sequence"/>
</dbReference>
<dbReference type="Pfam" id="PF14030">
    <property type="entry name" value="DUF4245"/>
    <property type="match status" value="1"/>
</dbReference>
<name>A0A4S5ESU4_9ACTN</name>
<evidence type="ECO:0000313" key="3">
    <source>
        <dbReference type="Proteomes" id="UP000305282"/>
    </source>
</evidence>
<reference evidence="2 3" key="1">
    <citation type="submission" date="2019-04" db="EMBL/GenBank/DDBJ databases">
        <title>Draft genome sequences for three unisolated Alnus-infective Frankia Sp+ strains, AgTrS, AiOr and AvVan, the first sequenced Frankia strains able to sporulate in-planta.</title>
        <authorList>
            <person name="Bethencourt L."/>
            <person name="Vautrin F."/>
            <person name="Taib N."/>
            <person name="Dubost A."/>
            <person name="Castro-Garcia L."/>
            <person name="Imbaud O."/>
            <person name="Abrouk D."/>
            <person name="Fournier P."/>
            <person name="Briolay J."/>
            <person name="Nguyen A."/>
            <person name="Normand P."/>
            <person name="Fernandez M.P."/>
            <person name="Brochier-Armanet C."/>
            <person name="Herrera-Belaroussi A."/>
        </authorList>
    </citation>
    <scope>NUCLEOTIDE SEQUENCE [LARGE SCALE GENOMIC DNA]</scope>
    <source>
        <strain evidence="2 3">AvVan</strain>
    </source>
</reference>
<keyword evidence="3" id="KW-1185">Reference proteome</keyword>